<comment type="caution">
    <text evidence="1">The sequence shown here is derived from an EMBL/GenBank/DDBJ whole genome shotgun (WGS) entry which is preliminary data.</text>
</comment>
<organism evidence="1 2">
    <name type="scientific">Trichonephila inaurata madagascariensis</name>
    <dbReference type="NCBI Taxonomy" id="2747483"/>
    <lineage>
        <taxon>Eukaryota</taxon>
        <taxon>Metazoa</taxon>
        <taxon>Ecdysozoa</taxon>
        <taxon>Arthropoda</taxon>
        <taxon>Chelicerata</taxon>
        <taxon>Arachnida</taxon>
        <taxon>Araneae</taxon>
        <taxon>Araneomorphae</taxon>
        <taxon>Entelegynae</taxon>
        <taxon>Araneoidea</taxon>
        <taxon>Nephilidae</taxon>
        <taxon>Trichonephila</taxon>
        <taxon>Trichonephila inaurata</taxon>
    </lineage>
</organism>
<keyword evidence="2" id="KW-1185">Reference proteome</keyword>
<dbReference type="Proteomes" id="UP000886998">
    <property type="component" value="Unassembled WGS sequence"/>
</dbReference>
<protein>
    <submittedName>
        <fullName evidence="1">Uncharacterized protein</fullName>
    </submittedName>
</protein>
<name>A0A8X6XLW8_9ARAC</name>
<dbReference type="EMBL" id="BMAV01010932">
    <property type="protein sequence ID" value="GFY56377.1"/>
    <property type="molecule type" value="Genomic_DNA"/>
</dbReference>
<dbReference type="OrthoDB" id="6421947at2759"/>
<gene>
    <name evidence="1" type="ORF">TNIN_296301</name>
</gene>
<proteinExistence type="predicted"/>
<evidence type="ECO:0000313" key="1">
    <source>
        <dbReference type="EMBL" id="GFY56377.1"/>
    </source>
</evidence>
<evidence type="ECO:0000313" key="2">
    <source>
        <dbReference type="Proteomes" id="UP000886998"/>
    </source>
</evidence>
<reference evidence="1" key="1">
    <citation type="submission" date="2020-08" db="EMBL/GenBank/DDBJ databases">
        <title>Multicomponent nature underlies the extraordinary mechanical properties of spider dragline silk.</title>
        <authorList>
            <person name="Kono N."/>
            <person name="Nakamura H."/>
            <person name="Mori M."/>
            <person name="Yoshida Y."/>
            <person name="Ohtoshi R."/>
            <person name="Malay A.D."/>
            <person name="Moran D.A.P."/>
            <person name="Tomita M."/>
            <person name="Numata K."/>
            <person name="Arakawa K."/>
        </authorList>
    </citation>
    <scope>NUCLEOTIDE SEQUENCE</scope>
</reference>
<dbReference type="AlphaFoldDB" id="A0A8X6XLW8"/>
<sequence length="257" mass="29699">MVTSSLRITDSNDKSKSAASICPSRDFFRQALTVVEHQVRELFMSPTFPYLQAASSSKSIISEKLDPFVETTLGWLKMLSSAAPKKEQEYEYEAYLKKRNTITSEERLIKEKKILVLHNDVNYEDNIVLNLYEAFGTTAKKTSGSELQPLLVIEVSENKMVKRWNIRRQFSFRQSIPRSRCRSCFTLLLQSKILIVQALPGSSQVRHGRQMVVIWSPHLRVERSCFLRAQVQSNLRIMPAMRHHWVPHDAKFLQVQG</sequence>
<accession>A0A8X6XLW8</accession>